<sequence length="190" mass="20962">MEEFLQRAKSKLDRSKQLEQVHAVIGPKSCDLDSLISTFTYAYFLDKVSPPGVLCLPVLNIPRSEFNYFTETRSILEELNISDSFHIFRDEINLQRLNDEGKLSITLVGSHVLGSEDRTLESAVVRVINPGEQSDGELGFAESSSSLVLKELLREAPELITQQLAHLLRGEDGTVGVKKLNGLAASCSNG</sequence>
<evidence type="ECO:0000313" key="1">
    <source>
        <dbReference type="EMBL" id="EDM12971.1"/>
    </source>
</evidence>
<proteinExistence type="predicted"/>
<dbReference type="FunFam" id="3.90.1640.10:FF:000003">
    <property type="entry name" value="Prune homolog 2 with BCH domain"/>
    <property type="match status" value="1"/>
</dbReference>
<dbReference type="AlphaFoldDB" id="A6I0J0"/>
<dbReference type="PANTHER" id="PTHR12112:SF11">
    <property type="entry name" value="PROTEIN PRUNE HOMOLOG 2"/>
    <property type="match status" value="1"/>
</dbReference>
<dbReference type="PANTHER" id="PTHR12112">
    <property type="entry name" value="BNIP - RELATED"/>
    <property type="match status" value="1"/>
</dbReference>
<name>A6I0J0_RAT</name>
<organism evidence="1 2">
    <name type="scientific">Rattus norvegicus</name>
    <name type="common">Rat</name>
    <dbReference type="NCBI Taxonomy" id="10116"/>
    <lineage>
        <taxon>Eukaryota</taxon>
        <taxon>Metazoa</taxon>
        <taxon>Chordata</taxon>
        <taxon>Craniata</taxon>
        <taxon>Vertebrata</taxon>
        <taxon>Euteleostomi</taxon>
        <taxon>Mammalia</taxon>
        <taxon>Eutheria</taxon>
        <taxon>Euarchontoglires</taxon>
        <taxon>Glires</taxon>
        <taxon>Rodentia</taxon>
        <taxon>Myomorpha</taxon>
        <taxon>Muroidea</taxon>
        <taxon>Muridae</taxon>
        <taxon>Murinae</taxon>
        <taxon>Rattus</taxon>
    </lineage>
</organism>
<dbReference type="Proteomes" id="UP000234681">
    <property type="component" value="Chromosome 1"/>
</dbReference>
<accession>A6I0J0</accession>
<dbReference type="InterPro" id="IPR038763">
    <property type="entry name" value="DHH_sf"/>
</dbReference>
<reference evidence="2" key="1">
    <citation type="submission" date="2005-09" db="EMBL/GenBank/DDBJ databases">
        <authorList>
            <person name="Mural R.J."/>
            <person name="Li P.W."/>
            <person name="Adams M.D."/>
            <person name="Amanatides P.G."/>
            <person name="Baden-Tillson H."/>
            <person name="Barnstead M."/>
            <person name="Chin S.H."/>
            <person name="Dew I."/>
            <person name="Evans C.A."/>
            <person name="Ferriera S."/>
            <person name="Flanigan M."/>
            <person name="Fosler C."/>
            <person name="Glodek A."/>
            <person name="Gu Z."/>
            <person name="Holt R.A."/>
            <person name="Jennings D."/>
            <person name="Kraft C.L."/>
            <person name="Lu F."/>
            <person name="Nguyen T."/>
            <person name="Nusskern D.R."/>
            <person name="Pfannkoch C.M."/>
            <person name="Sitter C."/>
            <person name="Sutton G.G."/>
            <person name="Venter J.C."/>
            <person name="Wang Z."/>
            <person name="Woodage T."/>
            <person name="Zheng X.H."/>
            <person name="Zhong F."/>
        </authorList>
    </citation>
    <scope>NUCLEOTIDE SEQUENCE [LARGE SCALE GENOMIC DNA]</scope>
    <source>
        <strain>BN</strain>
        <strain evidence="2">Sprague-Dawley</strain>
    </source>
</reference>
<protein>
    <submittedName>
        <fullName evidence="1">RCG47199</fullName>
    </submittedName>
</protein>
<evidence type="ECO:0000313" key="2">
    <source>
        <dbReference type="Proteomes" id="UP000234681"/>
    </source>
</evidence>
<dbReference type="SUPFAM" id="SSF64182">
    <property type="entry name" value="DHH phosphoesterases"/>
    <property type="match status" value="1"/>
</dbReference>
<dbReference type="Gene3D" id="3.90.1640.10">
    <property type="entry name" value="inorganic pyrophosphatase (n-terminal core)"/>
    <property type="match status" value="1"/>
</dbReference>
<dbReference type="EMBL" id="CH473953">
    <property type="protein sequence ID" value="EDM12971.1"/>
    <property type="molecule type" value="Genomic_DNA"/>
</dbReference>
<gene>
    <name evidence="1" type="ORF">rCG_47199</name>
</gene>